<name>A0A2M7SCW2_9BACT</name>
<reference evidence="2" key="1">
    <citation type="submission" date="2017-09" db="EMBL/GenBank/DDBJ databases">
        <title>Depth-based differentiation of microbial function through sediment-hosted aquifers and enrichment of novel symbionts in the deep terrestrial subsurface.</title>
        <authorList>
            <person name="Probst A.J."/>
            <person name="Ladd B."/>
            <person name="Jarett J.K."/>
            <person name="Geller-Mcgrath D.E."/>
            <person name="Sieber C.M.K."/>
            <person name="Emerson J.B."/>
            <person name="Anantharaman K."/>
            <person name="Thomas B.C."/>
            <person name="Malmstrom R."/>
            <person name="Stieglmeier M."/>
            <person name="Klingl A."/>
            <person name="Woyke T."/>
            <person name="Ryan C.M."/>
            <person name="Banfield J.F."/>
        </authorList>
    </citation>
    <scope>NUCLEOTIDE SEQUENCE [LARGE SCALE GENOMIC DNA]</scope>
</reference>
<evidence type="ECO:0000313" key="1">
    <source>
        <dbReference type="EMBL" id="PIZ17310.1"/>
    </source>
</evidence>
<gene>
    <name evidence="1" type="ORF">COY52_04800</name>
</gene>
<sequence>MKGAGKYIGHELMQDRNGKSPLELAGVDTLEIDWIKFNQKRYLFLEDFLLHLLSLRPANFCEKSLAAFSVPQHSKCHIWEP</sequence>
<dbReference type="AlphaFoldDB" id="A0A2M7SCW2"/>
<dbReference type="EMBL" id="PFMR01000128">
    <property type="protein sequence ID" value="PIZ17310.1"/>
    <property type="molecule type" value="Genomic_DNA"/>
</dbReference>
<comment type="caution">
    <text evidence="1">The sequence shown here is derived from an EMBL/GenBank/DDBJ whole genome shotgun (WGS) entry which is preliminary data.</text>
</comment>
<evidence type="ECO:0000313" key="2">
    <source>
        <dbReference type="Proteomes" id="UP000229307"/>
    </source>
</evidence>
<organism evidence="1 2">
    <name type="scientific">Candidatus Desantisbacteria bacterium CG_4_10_14_0_8_um_filter_48_22</name>
    <dbReference type="NCBI Taxonomy" id="1974543"/>
    <lineage>
        <taxon>Bacteria</taxon>
        <taxon>Candidatus Desantisiibacteriota</taxon>
    </lineage>
</organism>
<protein>
    <submittedName>
        <fullName evidence="1">Uncharacterized protein</fullName>
    </submittedName>
</protein>
<dbReference type="Proteomes" id="UP000229307">
    <property type="component" value="Unassembled WGS sequence"/>
</dbReference>
<accession>A0A2M7SCW2</accession>
<proteinExistence type="predicted"/>